<dbReference type="InterPro" id="IPR049083">
    <property type="entry name" value="TACO1_YebC_N"/>
</dbReference>
<evidence type="ECO:0000256" key="1">
    <source>
        <dbReference type="ARBA" id="ARBA00008724"/>
    </source>
</evidence>
<evidence type="ECO:0000256" key="2">
    <source>
        <dbReference type="ARBA" id="ARBA00023015"/>
    </source>
</evidence>
<dbReference type="InterPro" id="IPR048300">
    <property type="entry name" value="TACO1_YebC-like_2nd/3rd_dom"/>
</dbReference>
<dbReference type="Pfam" id="PF01709">
    <property type="entry name" value="Transcrip_reg"/>
    <property type="match status" value="1"/>
</dbReference>
<dbReference type="GO" id="GO:0003677">
    <property type="term" value="F:DNA binding"/>
    <property type="evidence" value="ECO:0007669"/>
    <property type="project" value="UniProtKB-UniRule"/>
</dbReference>
<dbReference type="InterPro" id="IPR002876">
    <property type="entry name" value="Transcrip_reg_TACO1-like"/>
</dbReference>
<dbReference type="HAMAP" id="MF_00693">
    <property type="entry name" value="Transcrip_reg_TACO1"/>
    <property type="match status" value="1"/>
</dbReference>
<dbReference type="AlphaFoldDB" id="A0AAU7CJ79"/>
<dbReference type="Gene3D" id="3.30.70.980">
    <property type="match status" value="2"/>
</dbReference>
<evidence type="ECO:0000259" key="6">
    <source>
        <dbReference type="Pfam" id="PF20772"/>
    </source>
</evidence>
<evidence type="ECO:0000259" key="5">
    <source>
        <dbReference type="Pfam" id="PF01709"/>
    </source>
</evidence>
<dbReference type="PANTHER" id="PTHR12532">
    <property type="entry name" value="TRANSLATIONAL ACTIVATOR OF CYTOCHROME C OXIDASE 1"/>
    <property type="match status" value="1"/>
</dbReference>
<dbReference type="InterPro" id="IPR026564">
    <property type="entry name" value="Transcrip_reg_TACO1-like_dom3"/>
</dbReference>
<comment type="similarity">
    <text evidence="1 4">Belongs to the TACO1 family.</text>
</comment>
<accession>A0AAU7CJ79</accession>
<evidence type="ECO:0000256" key="4">
    <source>
        <dbReference type="HAMAP-Rule" id="MF_00693"/>
    </source>
</evidence>
<keyword evidence="4 7" id="KW-0238">DNA-binding</keyword>
<evidence type="ECO:0000313" key="7">
    <source>
        <dbReference type="EMBL" id="XBH05216.1"/>
    </source>
</evidence>
<organism evidence="7">
    <name type="scientific">Singulisphaera sp. Ch08</name>
    <dbReference type="NCBI Taxonomy" id="3120278"/>
    <lineage>
        <taxon>Bacteria</taxon>
        <taxon>Pseudomonadati</taxon>
        <taxon>Planctomycetota</taxon>
        <taxon>Planctomycetia</taxon>
        <taxon>Isosphaerales</taxon>
        <taxon>Isosphaeraceae</taxon>
        <taxon>Singulisphaera</taxon>
    </lineage>
</organism>
<dbReference type="EMBL" id="CP155447">
    <property type="protein sequence ID" value="XBH05216.1"/>
    <property type="molecule type" value="Genomic_DNA"/>
</dbReference>
<dbReference type="Gene3D" id="1.10.10.200">
    <property type="match status" value="1"/>
</dbReference>
<dbReference type="RefSeq" id="WP_406698022.1">
    <property type="nucleotide sequence ID" value="NZ_CP155447.1"/>
</dbReference>
<dbReference type="InterPro" id="IPR017856">
    <property type="entry name" value="Integrase-like_N"/>
</dbReference>
<feature type="domain" description="TACO1/YebC-like second and third" evidence="5">
    <location>
        <begin position="80"/>
        <end position="236"/>
    </location>
</feature>
<dbReference type="SUPFAM" id="SSF75625">
    <property type="entry name" value="YebC-like"/>
    <property type="match status" value="1"/>
</dbReference>
<proteinExistence type="inferred from homology"/>
<comment type="subcellular location">
    <subcellularLocation>
        <location evidence="4">Cytoplasm</location>
    </subcellularLocation>
</comment>
<reference evidence="7" key="1">
    <citation type="submission" date="2024-05" db="EMBL/GenBank/DDBJ databases">
        <title>Planctomycetes of the genus Singulisphaera possess chitinolytic capabilities.</title>
        <authorList>
            <person name="Ivanova A."/>
        </authorList>
    </citation>
    <scope>NUCLEOTIDE SEQUENCE</scope>
    <source>
        <strain evidence="7">Ch08T</strain>
    </source>
</reference>
<name>A0AAU7CJ79_9BACT</name>
<dbReference type="Pfam" id="PF20772">
    <property type="entry name" value="TACO1_YebC_N"/>
    <property type="match status" value="1"/>
</dbReference>
<dbReference type="InterPro" id="IPR029072">
    <property type="entry name" value="YebC-like"/>
</dbReference>
<protein>
    <recommendedName>
        <fullName evidence="4">Probable transcriptional regulatory protein V5E97_04135</fullName>
    </recommendedName>
</protein>
<sequence length="240" mass="26311">MGRIFEKRKESIFKTAAQKSKLYSKYGKQLYMAAKNGVPDPDANPTLRSLVERAKRDNVANHVIEKAIQKAAGTGGEDFQAARYEGFGPGGSLLIVECLTDNSTRTISDLRSCFYKTGSKLAANGSVVMSFDHLAVLSFNGDDEEKVIEAMFAADVAVEEVECEDGTVTIFAPPVEFYKAKTALLEAFPGLELEIQEIRFLPQASKILSGDDLGLFERLLGMLNDCDDVQEIYHNIAPPS</sequence>
<dbReference type="PANTHER" id="PTHR12532:SF0">
    <property type="entry name" value="TRANSLATIONAL ACTIVATOR OF CYTOCHROME C OXIDASE 1"/>
    <property type="match status" value="1"/>
</dbReference>
<dbReference type="GO" id="GO:0006355">
    <property type="term" value="P:regulation of DNA-templated transcription"/>
    <property type="evidence" value="ECO:0007669"/>
    <property type="project" value="UniProtKB-UniRule"/>
</dbReference>
<dbReference type="GO" id="GO:0005829">
    <property type="term" value="C:cytosol"/>
    <property type="evidence" value="ECO:0007669"/>
    <property type="project" value="TreeGrafter"/>
</dbReference>
<keyword evidence="2 4" id="KW-0805">Transcription regulation</keyword>
<evidence type="ECO:0000256" key="3">
    <source>
        <dbReference type="ARBA" id="ARBA00023163"/>
    </source>
</evidence>
<dbReference type="NCBIfam" id="NF009044">
    <property type="entry name" value="PRK12378.1"/>
    <property type="match status" value="1"/>
</dbReference>
<feature type="domain" description="TACO1/YebC-like N-terminal" evidence="6">
    <location>
        <begin position="5"/>
        <end position="73"/>
    </location>
</feature>
<keyword evidence="4" id="KW-0963">Cytoplasm</keyword>
<keyword evidence="3 4" id="KW-0804">Transcription</keyword>
<gene>
    <name evidence="7" type="ORF">V5E97_04135</name>
</gene>